<name>A0A1C3WN92_9HYPH</name>
<gene>
    <name evidence="1" type="ORF">GA0061102_103417</name>
</gene>
<keyword evidence="2" id="KW-1185">Reference proteome</keyword>
<dbReference type="AlphaFoldDB" id="A0A1C3WN92"/>
<evidence type="ECO:0000313" key="2">
    <source>
        <dbReference type="Proteomes" id="UP000199435"/>
    </source>
</evidence>
<protein>
    <submittedName>
        <fullName evidence="1">Inhibitor of vertebrate lysozyme (Ivy)</fullName>
    </submittedName>
</protein>
<dbReference type="EMBL" id="FMAH01000034">
    <property type="protein sequence ID" value="SCB41395.1"/>
    <property type="molecule type" value="Genomic_DNA"/>
</dbReference>
<organism evidence="1 2">
    <name type="scientific">Rhizobium miluonense</name>
    <dbReference type="NCBI Taxonomy" id="411945"/>
    <lineage>
        <taxon>Bacteria</taxon>
        <taxon>Pseudomonadati</taxon>
        <taxon>Pseudomonadota</taxon>
        <taxon>Alphaproteobacteria</taxon>
        <taxon>Hyphomicrobiales</taxon>
        <taxon>Rhizobiaceae</taxon>
        <taxon>Rhizobium/Agrobacterium group</taxon>
        <taxon>Rhizobium</taxon>
    </lineage>
</organism>
<dbReference type="InterPro" id="IPR036501">
    <property type="entry name" value="Inhibitor_vert_lysozyme_sf"/>
</dbReference>
<sequence>MFGGEKVYVMSVCKQHDCGAEQIAVMYDPGKKIIYGLLLLADPETRAERLTWMNLGAGNVSIDGRTILYAALTGSLGNPPDGFDYK</sequence>
<proteinExistence type="predicted"/>
<dbReference type="Proteomes" id="UP000199435">
    <property type="component" value="Unassembled WGS sequence"/>
</dbReference>
<dbReference type="Pfam" id="PF08816">
    <property type="entry name" value="Ivy"/>
    <property type="match status" value="1"/>
</dbReference>
<dbReference type="SUPFAM" id="SSF89872">
    <property type="entry name" value="Inhibitor of vertebrate lysozyme, Ivy"/>
    <property type="match status" value="1"/>
</dbReference>
<evidence type="ECO:0000313" key="1">
    <source>
        <dbReference type="EMBL" id="SCB41395.1"/>
    </source>
</evidence>
<dbReference type="Gene3D" id="3.40.1420.10">
    <property type="entry name" value="Inhibitor of vertebrate lysozyme"/>
    <property type="match status" value="1"/>
</dbReference>
<accession>A0A1C3WN92</accession>
<reference evidence="2" key="1">
    <citation type="submission" date="2016-08" db="EMBL/GenBank/DDBJ databases">
        <authorList>
            <person name="Varghese N."/>
            <person name="Submissions Spin"/>
        </authorList>
    </citation>
    <scope>NUCLEOTIDE SEQUENCE [LARGE SCALE GENOMIC DNA]</scope>
    <source>
        <strain evidence="2">HAMBI 2971</strain>
    </source>
</reference>
<dbReference type="STRING" id="411945.GA0061102_103417"/>